<feature type="domain" description="Aminotransferase class I/classII large" evidence="6">
    <location>
        <begin position="83"/>
        <end position="463"/>
    </location>
</feature>
<evidence type="ECO:0000256" key="5">
    <source>
        <dbReference type="ARBA" id="ARBA00022898"/>
    </source>
</evidence>
<keyword evidence="4 7" id="KW-0808">Transferase</keyword>
<dbReference type="PANTHER" id="PTHR42790:SF21">
    <property type="entry name" value="AROMATIC_AMINOADIPATE AMINOTRANSFERASE 1"/>
    <property type="match status" value="1"/>
</dbReference>
<dbReference type="InterPro" id="IPR050859">
    <property type="entry name" value="Class-I_PLP-dep_aminotransf"/>
</dbReference>
<dbReference type="GO" id="GO:0006571">
    <property type="term" value="P:tyrosine biosynthetic process"/>
    <property type="evidence" value="ECO:0007669"/>
    <property type="project" value="TreeGrafter"/>
</dbReference>
<keyword evidence="8" id="KW-1185">Reference proteome</keyword>
<dbReference type="GO" id="GO:0047536">
    <property type="term" value="F:2-aminoadipate transaminase activity"/>
    <property type="evidence" value="ECO:0007669"/>
    <property type="project" value="TreeGrafter"/>
</dbReference>
<sequence>MAPTNSKADGDMANAKDWKAGIRSLGPGAPSTEYFPFYGMDWDAASTEGLKFGGSSTPETTRFHAGKHDSQNGESIYDIAIALQYGQGTGSTQLLKFLSEHINLIHNPPYKDWKCILTAGNTSALDIVFRMLGQMGDYILVEEYTYPTVYETGVPMGYKFATVRMDELGIIPAELDSVLTNWSERERNGKKPVLLYTIPCGQNPSGATQPIERKHEIYAVAQKHGVYILEDDPYYFIQMPPYKSSLLPLDEKQSLEPETDSFPTSVEQFARALIPSYLSIDTDGRVFRMDSFSKIIAPGTRMGWVTASEQVIERMVRAHEVSVQNPSGFSQIAIFKLLHDTWGHVGFVKWLRHLQKEYTRRRNTMFDSFERYLPHQVVTWNPPTAGFFAWISIDWKKHPSANDMSAREIEQEIYKSAIEHNTLVVPGSWFMPSNGENVPMEKIFFRLNFASVSLETVQEAIKGLGIAIRKTFCLRQLEQSL</sequence>
<evidence type="ECO:0000256" key="4">
    <source>
        <dbReference type="ARBA" id="ARBA00022679"/>
    </source>
</evidence>
<evidence type="ECO:0000256" key="3">
    <source>
        <dbReference type="ARBA" id="ARBA00022576"/>
    </source>
</evidence>
<dbReference type="GO" id="GO:0009074">
    <property type="term" value="P:aromatic amino acid family catabolic process"/>
    <property type="evidence" value="ECO:0007669"/>
    <property type="project" value="TreeGrafter"/>
</dbReference>
<comment type="caution">
    <text evidence="7">The sequence shown here is derived from an EMBL/GenBank/DDBJ whole genome shotgun (WGS) entry which is preliminary data.</text>
</comment>
<evidence type="ECO:0000256" key="1">
    <source>
        <dbReference type="ARBA" id="ARBA00001933"/>
    </source>
</evidence>
<dbReference type="InterPro" id="IPR004839">
    <property type="entry name" value="Aminotransferase_I/II_large"/>
</dbReference>
<evidence type="ECO:0000313" key="7">
    <source>
        <dbReference type="EMBL" id="KGO51296.1"/>
    </source>
</evidence>
<dbReference type="SUPFAM" id="SSF53383">
    <property type="entry name" value="PLP-dependent transferases"/>
    <property type="match status" value="1"/>
</dbReference>
<dbReference type="Gene3D" id="3.40.640.10">
    <property type="entry name" value="Type I PLP-dependent aspartate aminotransferase-like (Major domain)"/>
    <property type="match status" value="1"/>
</dbReference>
<dbReference type="Pfam" id="PF00155">
    <property type="entry name" value="Aminotran_1_2"/>
    <property type="match status" value="1"/>
</dbReference>
<reference evidence="7 8" key="1">
    <citation type="journal article" date="2015" name="Mol. Plant Microbe Interact.">
        <title>Genome, transcriptome, and functional analyses of Penicillium expansum provide new insights into secondary metabolism and pathogenicity.</title>
        <authorList>
            <person name="Ballester A.R."/>
            <person name="Marcet-Houben M."/>
            <person name="Levin E."/>
            <person name="Sela N."/>
            <person name="Selma-Lazaro C."/>
            <person name="Carmona L."/>
            <person name="Wisniewski M."/>
            <person name="Droby S."/>
            <person name="Gonzalez-Candelas L."/>
            <person name="Gabaldon T."/>
        </authorList>
    </citation>
    <scope>NUCLEOTIDE SEQUENCE [LARGE SCALE GENOMIC DNA]</scope>
    <source>
        <strain evidence="7 8">MD-8</strain>
    </source>
</reference>
<dbReference type="EMBL" id="JQFZ01000288">
    <property type="protein sequence ID" value="KGO51296.1"/>
    <property type="molecule type" value="Genomic_DNA"/>
</dbReference>
<protein>
    <submittedName>
        <fullName evidence="7">Pyridoxal phosphate-dependent transferase, major region, subdomain 2</fullName>
    </submittedName>
</protein>
<dbReference type="PANTHER" id="PTHR42790">
    <property type="entry name" value="AMINOTRANSFERASE"/>
    <property type="match status" value="1"/>
</dbReference>
<dbReference type="RefSeq" id="XP_016594249.1">
    <property type="nucleotide sequence ID" value="XM_016738140.1"/>
</dbReference>
<accession>A0A0A2J945</accession>
<dbReference type="CDD" id="cd00609">
    <property type="entry name" value="AAT_like"/>
    <property type="match status" value="1"/>
</dbReference>
<proteinExistence type="inferred from homology"/>
<dbReference type="InterPro" id="IPR015421">
    <property type="entry name" value="PyrdxlP-dep_Trfase_major"/>
</dbReference>
<dbReference type="HOGENOM" id="CLU_017584_0_5_1"/>
<comment type="similarity">
    <text evidence="2">Belongs to the class-I pyridoxal-phosphate-dependent aminotransferase family.</text>
</comment>
<dbReference type="Proteomes" id="UP000030143">
    <property type="component" value="Unassembled WGS sequence"/>
</dbReference>
<evidence type="ECO:0000256" key="2">
    <source>
        <dbReference type="ARBA" id="ARBA00007441"/>
    </source>
</evidence>
<dbReference type="AlphaFoldDB" id="A0A0A2J945"/>
<dbReference type="GeneID" id="27673559"/>
<name>A0A0A2J945_PENEN</name>
<evidence type="ECO:0000313" key="8">
    <source>
        <dbReference type="Proteomes" id="UP000030143"/>
    </source>
</evidence>
<keyword evidence="5" id="KW-0663">Pyridoxal phosphate</keyword>
<organism evidence="7 8">
    <name type="scientific">Penicillium expansum</name>
    <name type="common">Blue mold rot fungus</name>
    <dbReference type="NCBI Taxonomy" id="27334"/>
    <lineage>
        <taxon>Eukaryota</taxon>
        <taxon>Fungi</taxon>
        <taxon>Dikarya</taxon>
        <taxon>Ascomycota</taxon>
        <taxon>Pezizomycotina</taxon>
        <taxon>Eurotiomycetes</taxon>
        <taxon>Eurotiomycetidae</taxon>
        <taxon>Eurotiales</taxon>
        <taxon>Aspergillaceae</taxon>
        <taxon>Penicillium</taxon>
    </lineage>
</organism>
<dbReference type="GO" id="GO:0008793">
    <property type="term" value="F:aromatic-amino-acid transaminase activity"/>
    <property type="evidence" value="ECO:0007669"/>
    <property type="project" value="TreeGrafter"/>
</dbReference>
<dbReference type="GO" id="GO:0019878">
    <property type="term" value="P:lysine biosynthetic process via aminoadipic acid"/>
    <property type="evidence" value="ECO:0007669"/>
    <property type="project" value="TreeGrafter"/>
</dbReference>
<dbReference type="VEuPathDB" id="FungiDB:PEXP_008370"/>
<evidence type="ECO:0000259" key="6">
    <source>
        <dbReference type="Pfam" id="PF00155"/>
    </source>
</evidence>
<dbReference type="STRING" id="27334.A0A0A2J945"/>
<dbReference type="GO" id="GO:0030170">
    <property type="term" value="F:pyridoxal phosphate binding"/>
    <property type="evidence" value="ECO:0007669"/>
    <property type="project" value="InterPro"/>
</dbReference>
<dbReference type="InterPro" id="IPR015424">
    <property type="entry name" value="PyrdxlP-dep_Trfase"/>
</dbReference>
<comment type="cofactor">
    <cofactor evidence="1">
        <name>pyridoxal 5'-phosphate</name>
        <dbReference type="ChEBI" id="CHEBI:597326"/>
    </cofactor>
</comment>
<gene>
    <name evidence="7" type="ORF">PEX2_008630</name>
</gene>
<keyword evidence="3" id="KW-0032">Aminotransferase</keyword>